<feature type="region of interest" description="Disordered" evidence="1">
    <location>
        <begin position="110"/>
        <end position="145"/>
    </location>
</feature>
<evidence type="ECO:0000256" key="1">
    <source>
        <dbReference type="SAM" id="MobiDB-lite"/>
    </source>
</evidence>
<protein>
    <recommendedName>
        <fullName evidence="4">Retrotransposon gag domain-containing protein</fullName>
    </recommendedName>
</protein>
<evidence type="ECO:0000313" key="3">
    <source>
        <dbReference type="Proteomes" id="UP000663879"/>
    </source>
</evidence>
<accession>A0A814RQ48</accession>
<comment type="caution">
    <text evidence="2">The sequence shown here is derived from an EMBL/GenBank/DDBJ whole genome shotgun (WGS) entry which is preliminary data.</text>
</comment>
<gene>
    <name evidence="2" type="ORF">OXX778_LOCUS22735</name>
</gene>
<feature type="non-terminal residue" evidence="2">
    <location>
        <position position="415"/>
    </location>
</feature>
<dbReference type="Proteomes" id="UP000663879">
    <property type="component" value="Unassembled WGS sequence"/>
</dbReference>
<proteinExistence type="predicted"/>
<feature type="compositionally biased region" description="Acidic residues" evidence="1">
    <location>
        <begin position="120"/>
        <end position="129"/>
    </location>
</feature>
<evidence type="ECO:0008006" key="4">
    <source>
        <dbReference type="Google" id="ProtNLM"/>
    </source>
</evidence>
<dbReference type="AlphaFoldDB" id="A0A814RQ48"/>
<evidence type="ECO:0000313" key="2">
    <source>
        <dbReference type="EMBL" id="CAF1137063.1"/>
    </source>
</evidence>
<sequence length="415" mass="48678">MTENSSEITEDLKNKIEIQRNNSWQQILTMTFPEVRKKAYRNDAAIRIYISFLERSNKTARSKKSTEERNKEIDVQQREINKDDTIQQLKEQLNGKKSVQFAEPSLKSLFLNKKDNESSQGDDESDNEEETIKTDPSTSNYYRVEPSAPYKTCSSEYVPTPININPNRTQTNELLINNSDLRYSNKTITKEWDTDHLNNGKYDKNTPKLSDFTNIKPDYTLELVKLVAELASKGKTRRLDPNTKKFSGSSSEDVDDWLFNIEQAFISANIREEDRLNSLVNFVERVPAQILKKHIVNCSTWTLFEKELRNTFTKINREYWVRAQLATLKHREKMAFENFVNKFYMVTNMTPFMNEEEKLFHFREGLREQTKKEVTCRNIHTLSETIHLATQLEQNQNNLPSINYLGHSRHTKGKF</sequence>
<keyword evidence="3" id="KW-1185">Reference proteome</keyword>
<dbReference type="EMBL" id="CAJNOC010010148">
    <property type="protein sequence ID" value="CAF1137063.1"/>
    <property type="molecule type" value="Genomic_DNA"/>
</dbReference>
<reference evidence="2" key="1">
    <citation type="submission" date="2021-02" db="EMBL/GenBank/DDBJ databases">
        <authorList>
            <person name="Nowell W R."/>
        </authorList>
    </citation>
    <scope>NUCLEOTIDE SEQUENCE</scope>
    <source>
        <strain evidence="2">Ploen Becks lab</strain>
    </source>
</reference>
<name>A0A814RQ48_9BILA</name>
<feature type="region of interest" description="Disordered" evidence="1">
    <location>
        <begin position="58"/>
        <end position="79"/>
    </location>
</feature>
<organism evidence="2 3">
    <name type="scientific">Brachionus calyciflorus</name>
    <dbReference type="NCBI Taxonomy" id="104777"/>
    <lineage>
        <taxon>Eukaryota</taxon>
        <taxon>Metazoa</taxon>
        <taxon>Spiralia</taxon>
        <taxon>Gnathifera</taxon>
        <taxon>Rotifera</taxon>
        <taxon>Eurotatoria</taxon>
        <taxon>Monogononta</taxon>
        <taxon>Pseudotrocha</taxon>
        <taxon>Ploima</taxon>
        <taxon>Brachionidae</taxon>
        <taxon>Brachionus</taxon>
    </lineage>
</organism>
<dbReference type="OrthoDB" id="1939000at2759"/>
<feature type="compositionally biased region" description="Basic and acidic residues" evidence="1">
    <location>
        <begin position="64"/>
        <end position="79"/>
    </location>
</feature>